<sequence>GASGLSPLLRRSSSRPVVSELAEAVTSDEKFLAVIEAEQMKSSGNSSGSSPKQALSTVPLPGPLWRIKGPLFLLWGFICFKIGMDSVMRMDEKLRNLFLYEAFLYYNPLLLVAMMIWLWGVNVWVFSQSSVNYAKIFEFDYNNYLTHKEIWKCASWMTIIVPTSMTAYLYLYSHGEVLLAASQPVILYSILALILVYPFNIFYPSSRYYFLRTLWRLTFPFQPITFADFFLADVLTSMAKVLSDLERSVCRMVNRQVATIAWFEADAVCGSHSFAIPWILAFPYFCRFFQCLRQYKDTKDKFCLLNALKYATAFPVIFLSAHKYHVAADTWTQVYRPLWLLSSIINSCYSFYWDVTRDWELSVFSRLFRLKSPYLHPNMLYGRQWVYYWAIMSNLVLRCAWTYKLSAHLRHNYLTVFTITTMEMLRRFQWIFFRVENEWNKITLKSNEWNKIALKSTMQFPLDDVPPSEKDKLLGSVQHNDCNLQDFLKIWPAFVGWTLLVAKLRLSDDGDSKIYKIITFIILFTRRDQLSIKDTRFTGTTHAASREERPKVLRAQQSSHPIFQRPSSIGREQDSMRPGKVKRNKGKRDRCAARERHTFLTFFTILQ</sequence>
<dbReference type="Pfam" id="PF03124">
    <property type="entry name" value="EXS"/>
    <property type="match status" value="1"/>
</dbReference>
<evidence type="ECO:0000256" key="5">
    <source>
        <dbReference type="SAM" id="MobiDB-lite"/>
    </source>
</evidence>
<feature type="transmembrane region" description="Helical" evidence="6">
    <location>
        <begin position="65"/>
        <end position="83"/>
    </location>
</feature>
<comment type="caution">
    <text evidence="8">The sequence shown here is derived from an EMBL/GenBank/DDBJ whole genome shotgun (WGS) entry which is preliminary data.</text>
</comment>
<reference evidence="8 9" key="1">
    <citation type="journal article" date="2021" name="Nat. Plants">
        <title>The Taxus genome provides insights into paclitaxel biosynthesis.</title>
        <authorList>
            <person name="Xiong X."/>
            <person name="Gou J."/>
            <person name="Liao Q."/>
            <person name="Li Y."/>
            <person name="Zhou Q."/>
            <person name="Bi G."/>
            <person name="Li C."/>
            <person name="Du R."/>
            <person name="Wang X."/>
            <person name="Sun T."/>
            <person name="Guo L."/>
            <person name="Liang H."/>
            <person name="Lu P."/>
            <person name="Wu Y."/>
            <person name="Zhang Z."/>
            <person name="Ro D.K."/>
            <person name="Shang Y."/>
            <person name="Huang S."/>
            <person name="Yan J."/>
        </authorList>
    </citation>
    <scope>NUCLEOTIDE SEQUENCE [LARGE SCALE GENOMIC DNA]</scope>
    <source>
        <strain evidence="8">Ta-2019</strain>
    </source>
</reference>
<organism evidence="8 9">
    <name type="scientific">Taxus chinensis</name>
    <name type="common">Chinese yew</name>
    <name type="synonym">Taxus wallichiana var. chinensis</name>
    <dbReference type="NCBI Taxonomy" id="29808"/>
    <lineage>
        <taxon>Eukaryota</taxon>
        <taxon>Viridiplantae</taxon>
        <taxon>Streptophyta</taxon>
        <taxon>Embryophyta</taxon>
        <taxon>Tracheophyta</taxon>
        <taxon>Spermatophyta</taxon>
        <taxon>Pinopsida</taxon>
        <taxon>Pinidae</taxon>
        <taxon>Conifers II</taxon>
        <taxon>Cupressales</taxon>
        <taxon>Taxaceae</taxon>
        <taxon>Taxus</taxon>
    </lineage>
</organism>
<feature type="domain" description="EXS" evidence="7">
    <location>
        <begin position="267"/>
        <end position="466"/>
    </location>
</feature>
<feature type="transmembrane region" description="Helical" evidence="6">
    <location>
        <begin position="185"/>
        <end position="203"/>
    </location>
</feature>
<dbReference type="PANTHER" id="PTHR10783">
    <property type="entry name" value="XENOTROPIC AND POLYTROPIC RETROVIRUS RECEPTOR 1-RELATED"/>
    <property type="match status" value="1"/>
</dbReference>
<keyword evidence="4 6" id="KW-0472">Membrane</keyword>
<evidence type="ECO:0000256" key="6">
    <source>
        <dbReference type="SAM" id="Phobius"/>
    </source>
</evidence>
<dbReference type="OMA" id="CASWMTI"/>
<proteinExistence type="predicted"/>
<feature type="compositionally biased region" description="Basic residues" evidence="5">
    <location>
        <begin position="579"/>
        <end position="588"/>
    </location>
</feature>
<evidence type="ECO:0000256" key="1">
    <source>
        <dbReference type="ARBA" id="ARBA00004141"/>
    </source>
</evidence>
<keyword evidence="3 6" id="KW-1133">Transmembrane helix</keyword>
<dbReference type="InterPro" id="IPR004342">
    <property type="entry name" value="EXS_C"/>
</dbReference>
<evidence type="ECO:0000256" key="4">
    <source>
        <dbReference type="ARBA" id="ARBA00023136"/>
    </source>
</evidence>
<feature type="non-terminal residue" evidence="8">
    <location>
        <position position="607"/>
    </location>
</feature>
<feature type="compositionally biased region" description="Polar residues" evidence="5">
    <location>
        <begin position="555"/>
        <end position="567"/>
    </location>
</feature>
<keyword evidence="9" id="KW-1185">Reference proteome</keyword>
<keyword evidence="2 6" id="KW-0812">Transmembrane</keyword>
<evidence type="ECO:0000313" key="8">
    <source>
        <dbReference type="EMBL" id="KAH9302599.1"/>
    </source>
</evidence>
<feature type="transmembrane region" description="Helical" evidence="6">
    <location>
        <begin position="154"/>
        <end position="173"/>
    </location>
</feature>
<evidence type="ECO:0000313" key="9">
    <source>
        <dbReference type="Proteomes" id="UP000824469"/>
    </source>
</evidence>
<feature type="transmembrane region" description="Helical" evidence="6">
    <location>
        <begin position="104"/>
        <end position="125"/>
    </location>
</feature>
<evidence type="ECO:0000256" key="2">
    <source>
        <dbReference type="ARBA" id="ARBA00022692"/>
    </source>
</evidence>
<comment type="subcellular location">
    <subcellularLocation>
        <location evidence="1">Membrane</location>
        <topology evidence="1">Multi-pass membrane protein</topology>
    </subcellularLocation>
</comment>
<dbReference type="GO" id="GO:0016020">
    <property type="term" value="C:membrane"/>
    <property type="evidence" value="ECO:0007669"/>
    <property type="project" value="UniProtKB-SubCell"/>
</dbReference>
<dbReference type="Proteomes" id="UP000824469">
    <property type="component" value="Unassembled WGS sequence"/>
</dbReference>
<evidence type="ECO:0000259" key="7">
    <source>
        <dbReference type="PROSITE" id="PS51380"/>
    </source>
</evidence>
<gene>
    <name evidence="8" type="ORF">KI387_014182</name>
</gene>
<evidence type="ECO:0000256" key="3">
    <source>
        <dbReference type="ARBA" id="ARBA00022989"/>
    </source>
</evidence>
<name>A0AA38CTV4_TAXCH</name>
<dbReference type="AlphaFoldDB" id="A0AA38CTV4"/>
<dbReference type="PANTHER" id="PTHR10783:SF46">
    <property type="entry name" value="PROTEIN ERD1 HOMOLOG 2"/>
    <property type="match status" value="1"/>
</dbReference>
<accession>A0AA38CTV4</accession>
<protein>
    <recommendedName>
        <fullName evidence="7">EXS domain-containing protein</fullName>
    </recommendedName>
</protein>
<dbReference type="PROSITE" id="PS51380">
    <property type="entry name" value="EXS"/>
    <property type="match status" value="1"/>
</dbReference>
<dbReference type="EMBL" id="JAHRHJ020000009">
    <property type="protein sequence ID" value="KAH9302599.1"/>
    <property type="molecule type" value="Genomic_DNA"/>
</dbReference>
<feature type="region of interest" description="Disordered" evidence="5">
    <location>
        <begin position="555"/>
        <end position="589"/>
    </location>
</feature>
<dbReference type="GO" id="GO:0005737">
    <property type="term" value="C:cytoplasm"/>
    <property type="evidence" value="ECO:0007669"/>
    <property type="project" value="TreeGrafter"/>
</dbReference>